<dbReference type="Gene3D" id="3.30.230.10">
    <property type="match status" value="1"/>
</dbReference>
<comment type="similarity">
    <text evidence="1">Belongs to the GHMP kinase family. GalK subfamily.</text>
</comment>
<keyword evidence="3" id="KW-0418">Kinase</keyword>
<evidence type="ECO:0000313" key="7">
    <source>
        <dbReference type="EMBL" id="EHO17387.1"/>
    </source>
</evidence>
<dbReference type="GO" id="GO:0005829">
    <property type="term" value="C:cytosol"/>
    <property type="evidence" value="ECO:0007669"/>
    <property type="project" value="TreeGrafter"/>
</dbReference>
<evidence type="ECO:0000313" key="8">
    <source>
        <dbReference type="Proteomes" id="UP000018466"/>
    </source>
</evidence>
<dbReference type="InterPro" id="IPR014721">
    <property type="entry name" value="Ribsml_uS5_D2-typ_fold_subgr"/>
</dbReference>
<dbReference type="SUPFAM" id="SSF54211">
    <property type="entry name" value="Ribosomal protein S5 domain 2-like"/>
    <property type="match status" value="1"/>
</dbReference>
<dbReference type="SUPFAM" id="SSF55060">
    <property type="entry name" value="GHMP Kinase, C-terminal domain"/>
    <property type="match status" value="1"/>
</dbReference>
<dbReference type="PRINTS" id="PR00959">
    <property type="entry name" value="MEVGALKINASE"/>
</dbReference>
<dbReference type="AlphaFoldDB" id="A0AA36Y5R3"/>
<dbReference type="RefSeq" id="WP_009532819.1">
    <property type="nucleotide sequence ID" value="NZ_JH590862.1"/>
</dbReference>
<dbReference type="GO" id="GO:0006012">
    <property type="term" value="P:galactose metabolic process"/>
    <property type="evidence" value="ECO:0007669"/>
    <property type="project" value="InterPro"/>
</dbReference>
<dbReference type="Gene3D" id="3.30.70.890">
    <property type="entry name" value="GHMP kinase, C-terminal domain"/>
    <property type="match status" value="1"/>
</dbReference>
<dbReference type="InterPro" id="IPR036554">
    <property type="entry name" value="GHMP_kinase_C_sf"/>
</dbReference>
<dbReference type="InterPro" id="IPR019539">
    <property type="entry name" value="GalKase_N"/>
</dbReference>
<accession>A0AA36Y5R3</accession>
<dbReference type="Pfam" id="PF10509">
    <property type="entry name" value="GalKase_gal_bdg"/>
    <property type="match status" value="1"/>
</dbReference>
<dbReference type="PIRSF" id="PIRSF000530">
    <property type="entry name" value="Galactokinase"/>
    <property type="match status" value="1"/>
</dbReference>
<protein>
    <recommendedName>
        <fullName evidence="9">Galactokinase</fullName>
    </recommendedName>
</protein>
<gene>
    <name evidence="7" type="ORF">HMPREF9623_00986</name>
</gene>
<dbReference type="InterPro" id="IPR000705">
    <property type="entry name" value="Galactokinase"/>
</dbReference>
<organism evidence="7 8">
    <name type="scientific">Stomatobaculum longum</name>
    <dbReference type="NCBI Taxonomy" id="796942"/>
    <lineage>
        <taxon>Bacteria</taxon>
        <taxon>Bacillati</taxon>
        <taxon>Bacillota</taxon>
        <taxon>Clostridia</taxon>
        <taxon>Lachnospirales</taxon>
        <taxon>Lachnospiraceae</taxon>
        <taxon>Stomatobaculum</taxon>
    </lineage>
</organism>
<evidence type="ECO:0000256" key="4">
    <source>
        <dbReference type="ARBA" id="ARBA00022840"/>
    </source>
</evidence>
<dbReference type="Pfam" id="PF00288">
    <property type="entry name" value="GHMP_kinases_N"/>
    <property type="match status" value="1"/>
</dbReference>
<evidence type="ECO:0000259" key="6">
    <source>
        <dbReference type="Pfam" id="PF10509"/>
    </source>
</evidence>
<reference evidence="7 8" key="1">
    <citation type="submission" date="2011-10" db="EMBL/GenBank/DDBJ databases">
        <title>The Genome Sequence of Lachnospiraceae bacterium ACC2.</title>
        <authorList>
            <consortium name="The Broad Institute Genome Sequencing Platform"/>
            <person name="Earl A."/>
            <person name="Ward D."/>
            <person name="Feldgarden M."/>
            <person name="Gevers D."/>
            <person name="Sizova M."/>
            <person name="Hazen A."/>
            <person name="Epstein S."/>
            <person name="Young S.K."/>
            <person name="Zeng Q."/>
            <person name="Gargeya S."/>
            <person name="Fitzgerald M."/>
            <person name="Haas B."/>
            <person name="Abouelleil A."/>
            <person name="Alvarado L."/>
            <person name="Arachchi H.M."/>
            <person name="Berlin A."/>
            <person name="Brown A."/>
            <person name="Chapman S.B."/>
            <person name="Chen Z."/>
            <person name="Dunbar C."/>
            <person name="Freedman E."/>
            <person name="Gearin G."/>
            <person name="Goldberg J."/>
            <person name="Griggs A."/>
            <person name="Gujja S."/>
            <person name="Heiman D."/>
            <person name="Howarth C."/>
            <person name="Larson L."/>
            <person name="Lui A."/>
            <person name="MacDonald P.J.P."/>
            <person name="Montmayeur A."/>
            <person name="Murphy C."/>
            <person name="Neiman D."/>
            <person name="Pearson M."/>
            <person name="Priest M."/>
            <person name="Roberts A."/>
            <person name="Saif S."/>
            <person name="Shea T."/>
            <person name="Shenoy N."/>
            <person name="Sisk P."/>
            <person name="Stolte C."/>
            <person name="Sykes S."/>
            <person name="Wortman J."/>
            <person name="Nusbaum C."/>
            <person name="Birren B."/>
        </authorList>
    </citation>
    <scope>NUCLEOTIDE SEQUENCE [LARGE SCALE GENOMIC DNA]</scope>
    <source>
        <strain evidence="7 8">ACC2</strain>
    </source>
</reference>
<dbReference type="PANTHER" id="PTHR10457">
    <property type="entry name" value="MEVALONATE KINASE/GALACTOKINASE"/>
    <property type="match status" value="1"/>
</dbReference>
<dbReference type="GeneID" id="86940746"/>
<evidence type="ECO:0000256" key="3">
    <source>
        <dbReference type="ARBA" id="ARBA00022777"/>
    </source>
</evidence>
<dbReference type="Proteomes" id="UP000018466">
    <property type="component" value="Unassembled WGS sequence"/>
</dbReference>
<evidence type="ECO:0000259" key="5">
    <source>
        <dbReference type="Pfam" id="PF00288"/>
    </source>
</evidence>
<dbReference type="EMBL" id="AGEL01000006">
    <property type="protein sequence ID" value="EHO17387.1"/>
    <property type="molecule type" value="Genomic_DNA"/>
</dbReference>
<evidence type="ECO:0000256" key="1">
    <source>
        <dbReference type="ARBA" id="ARBA00006566"/>
    </source>
</evidence>
<keyword evidence="2" id="KW-0547">Nucleotide-binding</keyword>
<comment type="caution">
    <text evidence="7">The sequence shown here is derived from an EMBL/GenBank/DDBJ whole genome shotgun (WGS) entry which is preliminary data.</text>
</comment>
<dbReference type="PANTHER" id="PTHR10457:SF7">
    <property type="entry name" value="GALACTOKINASE-RELATED"/>
    <property type="match status" value="1"/>
</dbReference>
<keyword evidence="8" id="KW-1185">Reference proteome</keyword>
<dbReference type="InterPro" id="IPR006204">
    <property type="entry name" value="GHMP_kinase_N_dom"/>
</dbReference>
<dbReference type="GO" id="GO:0005524">
    <property type="term" value="F:ATP binding"/>
    <property type="evidence" value="ECO:0007669"/>
    <property type="project" value="UniProtKB-KW"/>
</dbReference>
<keyword evidence="4" id="KW-0067">ATP-binding</keyword>
<feature type="domain" description="Galactokinase N-terminal" evidence="6">
    <location>
        <begin position="28"/>
        <end position="77"/>
    </location>
</feature>
<dbReference type="PRINTS" id="PR00473">
    <property type="entry name" value="GALCTOKINASE"/>
</dbReference>
<keyword evidence="3" id="KW-0808">Transferase</keyword>
<name>A0AA36Y5R3_9FIRM</name>
<sequence>MNGTKPDLEALYGEESARAKKRYEHLREKYTEEFGAAELRFFSSPGRTEIIGNHTDHNGGKILAGSITLDTVCAAAPTDDGVITIVSEGYRPVSVNTKVLAETAKEDGSKSLVAGIAEAAEQFGYKVGGFRAYVTSEVIAAAGVSSSASFEMLVCTILNAFYNDGKMSIADYARMGQYAENHWWNKASGLMDQMACAAGGVIFLDFSEGVRYETIDFSFEKYGLDLFIVNTGKGHADLTEEYSAIPREMYAVAEKLGESRLADVRELILLTTLSGVREKLGNDRALLRALHFFEEEKRVDEAREAVTDGDSDKLLRLMGESGKSSYEWLQNAYCTENPKEQPIPLALCLTELFLKRCARGTCRIHGGGFAGVIMAILPREEREDYTAFLSQYFGKENIYRMGLRRFGAVEVDF</sequence>
<proteinExistence type="inferred from homology"/>
<dbReference type="GO" id="GO:0004335">
    <property type="term" value="F:galactokinase activity"/>
    <property type="evidence" value="ECO:0007669"/>
    <property type="project" value="InterPro"/>
</dbReference>
<dbReference type="InterPro" id="IPR006206">
    <property type="entry name" value="Mevalonate/galactokinase"/>
</dbReference>
<dbReference type="InterPro" id="IPR020568">
    <property type="entry name" value="Ribosomal_Su5_D2-typ_SF"/>
</dbReference>
<evidence type="ECO:0008006" key="9">
    <source>
        <dbReference type="Google" id="ProtNLM"/>
    </source>
</evidence>
<feature type="domain" description="GHMP kinase N-terminal" evidence="5">
    <location>
        <begin position="112"/>
        <end position="200"/>
    </location>
</feature>
<evidence type="ECO:0000256" key="2">
    <source>
        <dbReference type="ARBA" id="ARBA00022741"/>
    </source>
</evidence>